<feature type="domain" description="Major facilitator superfamily (MFS) profile" evidence="5">
    <location>
        <begin position="1"/>
        <end position="391"/>
    </location>
</feature>
<dbReference type="InterPro" id="IPR011701">
    <property type="entry name" value="MFS"/>
</dbReference>
<evidence type="ECO:0000256" key="3">
    <source>
        <dbReference type="ARBA" id="ARBA00023136"/>
    </source>
</evidence>
<evidence type="ECO:0000259" key="5">
    <source>
        <dbReference type="PROSITE" id="PS50850"/>
    </source>
</evidence>
<name>A0A1D8KCA0_9GAMM</name>
<evidence type="ECO:0000256" key="2">
    <source>
        <dbReference type="ARBA" id="ARBA00022989"/>
    </source>
</evidence>
<gene>
    <name evidence="6" type="ORF">BJI67_11275</name>
</gene>
<dbReference type="GO" id="GO:0005886">
    <property type="term" value="C:plasma membrane"/>
    <property type="evidence" value="ECO:0007669"/>
    <property type="project" value="TreeGrafter"/>
</dbReference>
<sequence length="391" mass="40359">MKRFSLVVIVIAQFCGTSLWFSANGVAGQLERAWAITTADIGYLTSAVQVGFILGTLIFALTGLADRFRASRIFFVSAVVGALANAGFAGVAHTVWEGASFRLLTGLALAGIYPLGMKLVVSWAPEAKGMMLGWLVGMLALGTGFPHVVSALGATLDWQWVVWISSILAALAGVVVLWLGDGPHHPAPAGMNWGGVFGSFGDAAFRSAALGYFGHMWELYAVWTLAPLMIAGSLGSNHTDSATAGLSFVFIALGGVGCVAGGYLSRRFGSGRVAAAALATSGAACLLYPVLAGGSWFAWLALGVWGVAVAADSPQFSALAAGAVPGEVMGSALAIMNGVGFALTVGAIELTTSLWHVLGNDVVWLLAPGPVLGLWGMYPLWRRIPEGEGAL</sequence>
<feature type="transmembrane region" description="Helical" evidence="4">
    <location>
        <begin position="285"/>
        <end position="308"/>
    </location>
</feature>
<feature type="transmembrane region" description="Helical" evidence="4">
    <location>
        <begin position="101"/>
        <end position="120"/>
    </location>
</feature>
<keyword evidence="2 4" id="KW-1133">Transmembrane helix</keyword>
<dbReference type="Pfam" id="PF07690">
    <property type="entry name" value="MFS_1"/>
    <property type="match status" value="1"/>
</dbReference>
<feature type="transmembrane region" description="Helical" evidence="4">
    <location>
        <begin position="41"/>
        <end position="61"/>
    </location>
</feature>
<dbReference type="Proteomes" id="UP000095342">
    <property type="component" value="Chromosome"/>
</dbReference>
<feature type="transmembrane region" description="Helical" evidence="4">
    <location>
        <begin position="132"/>
        <end position="154"/>
    </location>
</feature>
<dbReference type="Gene3D" id="1.20.1250.20">
    <property type="entry name" value="MFS general substrate transporter like domains"/>
    <property type="match status" value="1"/>
</dbReference>
<feature type="transmembrane region" description="Helical" evidence="4">
    <location>
        <begin position="362"/>
        <end position="381"/>
    </location>
</feature>
<feature type="transmembrane region" description="Helical" evidence="4">
    <location>
        <begin position="328"/>
        <end position="350"/>
    </location>
</feature>
<proteinExistence type="predicted"/>
<evidence type="ECO:0000256" key="4">
    <source>
        <dbReference type="SAM" id="Phobius"/>
    </source>
</evidence>
<dbReference type="RefSeq" id="WP_070074115.1">
    <property type="nucleotide sequence ID" value="NZ_CP017448.1"/>
</dbReference>
<feature type="transmembrane region" description="Helical" evidence="4">
    <location>
        <begin position="73"/>
        <end position="95"/>
    </location>
</feature>
<dbReference type="PANTHER" id="PTHR23521:SF3">
    <property type="entry name" value="MFS TRANSPORTER"/>
    <property type="match status" value="1"/>
</dbReference>
<keyword evidence="1 4" id="KW-0812">Transmembrane</keyword>
<feature type="transmembrane region" description="Helical" evidence="4">
    <location>
        <begin position="242"/>
        <end position="264"/>
    </location>
</feature>
<evidence type="ECO:0000313" key="6">
    <source>
        <dbReference type="EMBL" id="AOV18591.1"/>
    </source>
</evidence>
<dbReference type="KEGG" id="aaeo:BJI67_11275"/>
<dbReference type="AlphaFoldDB" id="A0A1D8KCA0"/>
<keyword evidence="7" id="KW-1185">Reference proteome</keyword>
<dbReference type="InterPro" id="IPR036259">
    <property type="entry name" value="MFS_trans_sf"/>
</dbReference>
<dbReference type="SUPFAM" id="SSF103473">
    <property type="entry name" value="MFS general substrate transporter"/>
    <property type="match status" value="1"/>
</dbReference>
<evidence type="ECO:0000256" key="1">
    <source>
        <dbReference type="ARBA" id="ARBA00022692"/>
    </source>
</evidence>
<dbReference type="PROSITE" id="PS50850">
    <property type="entry name" value="MFS"/>
    <property type="match status" value="1"/>
</dbReference>
<feature type="transmembrane region" description="Helical" evidence="4">
    <location>
        <begin position="217"/>
        <end position="236"/>
    </location>
</feature>
<dbReference type="InterPro" id="IPR020846">
    <property type="entry name" value="MFS_dom"/>
</dbReference>
<dbReference type="PANTHER" id="PTHR23521">
    <property type="entry name" value="TRANSPORTER MFS SUPERFAMILY"/>
    <property type="match status" value="1"/>
</dbReference>
<accession>A0A1D8KCA0</accession>
<organism evidence="6 7">
    <name type="scientific">Acidihalobacter aeolianus</name>
    <dbReference type="NCBI Taxonomy" id="2792603"/>
    <lineage>
        <taxon>Bacteria</taxon>
        <taxon>Pseudomonadati</taxon>
        <taxon>Pseudomonadota</taxon>
        <taxon>Gammaproteobacteria</taxon>
        <taxon>Chromatiales</taxon>
        <taxon>Ectothiorhodospiraceae</taxon>
        <taxon>Acidihalobacter</taxon>
    </lineage>
</organism>
<keyword evidence="3 4" id="KW-0472">Membrane</keyword>
<reference evidence="6 7" key="1">
    <citation type="submission" date="2016-09" db="EMBL/GenBank/DDBJ databases">
        <title>Acidihalobacter prosperus V6 (DSM14174).</title>
        <authorList>
            <person name="Khaleque H.N."/>
            <person name="Ramsay J.P."/>
            <person name="Murphy R.J.T."/>
            <person name="Kaksonen A.H."/>
            <person name="Boxall N.J."/>
            <person name="Watkin E.L.J."/>
        </authorList>
    </citation>
    <scope>NUCLEOTIDE SEQUENCE [LARGE SCALE GENOMIC DNA]</scope>
    <source>
        <strain evidence="6 7">V6</strain>
    </source>
</reference>
<dbReference type="EMBL" id="CP017448">
    <property type="protein sequence ID" value="AOV18591.1"/>
    <property type="molecule type" value="Genomic_DNA"/>
</dbReference>
<evidence type="ECO:0000313" key="7">
    <source>
        <dbReference type="Proteomes" id="UP000095342"/>
    </source>
</evidence>
<feature type="transmembrane region" description="Helical" evidence="4">
    <location>
        <begin position="160"/>
        <end position="179"/>
    </location>
</feature>
<protein>
    <submittedName>
        <fullName evidence="6">MFS transporter</fullName>
    </submittedName>
</protein>
<dbReference type="GO" id="GO:0022857">
    <property type="term" value="F:transmembrane transporter activity"/>
    <property type="evidence" value="ECO:0007669"/>
    <property type="project" value="InterPro"/>
</dbReference>